<organism evidence="1 2">
    <name type="scientific">Tsukamurella soli</name>
    <dbReference type="NCBI Taxonomy" id="644556"/>
    <lineage>
        <taxon>Bacteria</taxon>
        <taxon>Bacillati</taxon>
        <taxon>Actinomycetota</taxon>
        <taxon>Actinomycetes</taxon>
        <taxon>Mycobacteriales</taxon>
        <taxon>Tsukamurellaceae</taxon>
        <taxon>Tsukamurella</taxon>
    </lineage>
</organism>
<evidence type="ECO:0000313" key="1">
    <source>
        <dbReference type="EMBL" id="GAA4384784.1"/>
    </source>
</evidence>
<dbReference type="EMBL" id="BAABFR010000005">
    <property type="protein sequence ID" value="GAA4384784.1"/>
    <property type="molecule type" value="Genomic_DNA"/>
</dbReference>
<comment type="caution">
    <text evidence="1">The sequence shown here is derived from an EMBL/GenBank/DDBJ whole genome shotgun (WGS) entry which is preliminary data.</text>
</comment>
<sequence length="108" mass="11442">MLRHAEGVDELVGVCALRHRRRPAGRELGGVGEAGEYHVAHGEWHVDPVPRVDMPDVRAEFAHVDAAEAFAEHVDGAARGVGDGAAQPEQGRLASKSLRPPIVSAIAV</sequence>
<protein>
    <submittedName>
        <fullName evidence="1">Uncharacterized protein</fullName>
    </submittedName>
</protein>
<proteinExistence type="predicted"/>
<dbReference type="Proteomes" id="UP001500635">
    <property type="component" value="Unassembled WGS sequence"/>
</dbReference>
<name>A0ABP8J495_9ACTN</name>
<gene>
    <name evidence="1" type="ORF">GCM10023147_05670</name>
</gene>
<evidence type="ECO:0000313" key="2">
    <source>
        <dbReference type="Proteomes" id="UP001500635"/>
    </source>
</evidence>
<reference evidence="2" key="1">
    <citation type="journal article" date="2019" name="Int. J. Syst. Evol. Microbiol.">
        <title>The Global Catalogue of Microorganisms (GCM) 10K type strain sequencing project: providing services to taxonomists for standard genome sequencing and annotation.</title>
        <authorList>
            <consortium name="The Broad Institute Genomics Platform"/>
            <consortium name="The Broad Institute Genome Sequencing Center for Infectious Disease"/>
            <person name="Wu L."/>
            <person name="Ma J."/>
        </authorList>
    </citation>
    <scope>NUCLEOTIDE SEQUENCE [LARGE SCALE GENOMIC DNA]</scope>
    <source>
        <strain evidence="2">JCM 17688</strain>
    </source>
</reference>
<accession>A0ABP8J495</accession>
<keyword evidence="2" id="KW-1185">Reference proteome</keyword>